<proteinExistence type="predicted"/>
<name>A0A151X9I7_9HYME</name>
<sequence length="1296" mass="146266">MQKLRYANDVSSFHFKEGHFEERFLVLAGNKSTILYKEMYGRFVPFQKIAPTRQILSLTMENTVVLFSVEQDTAEIYQYNGWKFLRLRTKLSNLRQIRSIRMSSSYDEDMLMIQNQAGEWKFLNPTWAVKKTWKSLLDEIATWCSETKQQASQRTLEKLPDLKSPVISNAHIGQLRMQSMNGQNAEELVQLTERYKSIIAKLNLTNSLLTQRTADAEKSKHTVLYGKKITVKCKTNCHVHRIITNGGIKPKYVKSNEVLRLAKLKVKTLLDWKCPVPNFKIDDIFVKKSINGILMRDLQERALKVSGDQIITGHHVFANLHATDVSIPLNIATRSIEQTVYMKEARVKDLYLTKDKFFLPLNDPTTVMEGSITATKVRLTGLVKTSGKITGRGIERLKPMKQILTPLVLSGDRFLQNVTFSDFVKAKDIVRSRGLSMKEILENIVPLDSNVSVHLILSSNKTQWSNVTMWDFVTTNLVTKNSAETIVISGTKYTNNSVTLSSAAYQNLPIPKLTVPLCAKEVITPEIRTSSMKIGDIFVKNLNVSHILGAQNLNTTVFDSVSDLHSIDFSAKLFTGQVFVKNISASKIKGINLKNLKIAVNEWIGESHIKGPVNLKKLVVNNLETPAYFNLSLPTKVKNVIIKGDSDIGKINDINIQSFMENVLKVDDLISLGHVTFARGFTSSNINASRSTLKLSHLDTNLNLGSKRISTTLSTDAINVPQTFGYVTSDTPSTFIIQGSVRFLKEPVIENIKDVNLKQLSENLWMANQDTTLCGNNIYFENITLTGDIVLKHSNNSLNLNMWKDMKYKFLSKTETQHITVVSSFKNVEVPSMNAENNSILQSSDLNLNNLLTNSLMKNTTQTVDVAWRFEELYINNMIWDGKFNGIDLNTDIVRRDTKRNIVTGKKTILSLTTKNLQALNMNFSNFTKYAVTQKCQKLVIKGQKTFTNITLNNLSVKGTIMGRNIEDALLKSGNQTLFGTKRIQGQLNAPSLVIDGTVNDVNLMELINNQMKKRKAVQTIESKMNFKNEIEIFGNITIGGLYEKINLTNIAKNKIDTVLDRMTEVMTLTEDITTALQNRAIYVNKFEVVDEDILQTVSTTSNTEDMNLNSTCLCESKSASSICNDTELLYAIAGTNASAFVTKKLILLDDTIFLVLVSKDFISIYSYTDEQFYQVAGLYVPDILEIFMESIDHSLWIFLRLFEETLILRYHAWNELSQYVLPGSSSFVISKTPNGQHLLIRSDGMWNLGGLFRPEHIFKMSLEGQIKTFNLGADYYVKATTENSTTVLKARYVGN</sequence>
<protein>
    <submittedName>
        <fullName evidence="1">Uncharacterized protein</fullName>
    </submittedName>
</protein>
<reference evidence="1 2" key="1">
    <citation type="submission" date="2015-09" db="EMBL/GenBank/DDBJ databases">
        <title>Trachymyrmex zeteki WGS genome.</title>
        <authorList>
            <person name="Nygaard S."/>
            <person name="Hu H."/>
            <person name="Boomsma J."/>
            <person name="Zhang G."/>
        </authorList>
    </citation>
    <scope>NUCLEOTIDE SEQUENCE [LARGE SCALE GENOMIC DNA]</scope>
    <source>
        <strain evidence="1">Tzet28-1</strain>
        <tissue evidence="1">Whole body</tissue>
    </source>
</reference>
<evidence type="ECO:0000313" key="2">
    <source>
        <dbReference type="Proteomes" id="UP000075809"/>
    </source>
</evidence>
<accession>A0A151X9I7</accession>
<gene>
    <name evidence="1" type="ORF">ALC60_03982</name>
</gene>
<evidence type="ECO:0000313" key="1">
    <source>
        <dbReference type="EMBL" id="KYQ56994.1"/>
    </source>
</evidence>
<keyword evidence="2" id="KW-1185">Reference proteome</keyword>
<organism evidence="1 2">
    <name type="scientific">Mycetomoellerius zeteki</name>
    <dbReference type="NCBI Taxonomy" id="64791"/>
    <lineage>
        <taxon>Eukaryota</taxon>
        <taxon>Metazoa</taxon>
        <taxon>Ecdysozoa</taxon>
        <taxon>Arthropoda</taxon>
        <taxon>Hexapoda</taxon>
        <taxon>Insecta</taxon>
        <taxon>Pterygota</taxon>
        <taxon>Neoptera</taxon>
        <taxon>Endopterygota</taxon>
        <taxon>Hymenoptera</taxon>
        <taxon>Apocrita</taxon>
        <taxon>Aculeata</taxon>
        <taxon>Formicoidea</taxon>
        <taxon>Formicidae</taxon>
        <taxon>Myrmicinae</taxon>
        <taxon>Mycetomoellerius</taxon>
    </lineage>
</organism>
<dbReference type="Proteomes" id="UP000075809">
    <property type="component" value="Unassembled WGS sequence"/>
</dbReference>
<dbReference type="EMBL" id="KQ982373">
    <property type="protein sequence ID" value="KYQ56994.1"/>
    <property type="molecule type" value="Genomic_DNA"/>
</dbReference>